<protein>
    <submittedName>
        <fullName evidence="1">Uncharacterized protein</fullName>
    </submittedName>
</protein>
<comment type="caution">
    <text evidence="1">The sequence shown here is derived from an EMBL/GenBank/DDBJ whole genome shotgun (WGS) entry which is preliminary data.</text>
</comment>
<gene>
    <name evidence="1" type="ORF">DPMN_020522</name>
</gene>
<organism evidence="1 2">
    <name type="scientific">Dreissena polymorpha</name>
    <name type="common">Zebra mussel</name>
    <name type="synonym">Mytilus polymorpha</name>
    <dbReference type="NCBI Taxonomy" id="45954"/>
    <lineage>
        <taxon>Eukaryota</taxon>
        <taxon>Metazoa</taxon>
        <taxon>Spiralia</taxon>
        <taxon>Lophotrochozoa</taxon>
        <taxon>Mollusca</taxon>
        <taxon>Bivalvia</taxon>
        <taxon>Autobranchia</taxon>
        <taxon>Heteroconchia</taxon>
        <taxon>Euheterodonta</taxon>
        <taxon>Imparidentia</taxon>
        <taxon>Neoheterodontei</taxon>
        <taxon>Myida</taxon>
        <taxon>Dreissenoidea</taxon>
        <taxon>Dreissenidae</taxon>
        <taxon>Dreissena</taxon>
    </lineage>
</organism>
<evidence type="ECO:0000313" key="2">
    <source>
        <dbReference type="Proteomes" id="UP000828390"/>
    </source>
</evidence>
<dbReference type="EMBL" id="JAIWYP010000001">
    <property type="protein sequence ID" value="KAH3896346.1"/>
    <property type="molecule type" value="Genomic_DNA"/>
</dbReference>
<name>A0A9D4NKE3_DREPO</name>
<dbReference type="Proteomes" id="UP000828390">
    <property type="component" value="Unassembled WGS sequence"/>
</dbReference>
<dbReference type="AlphaFoldDB" id="A0A9D4NKE3"/>
<reference evidence="1" key="1">
    <citation type="journal article" date="2019" name="bioRxiv">
        <title>The Genome of the Zebra Mussel, Dreissena polymorpha: A Resource for Invasive Species Research.</title>
        <authorList>
            <person name="McCartney M.A."/>
            <person name="Auch B."/>
            <person name="Kono T."/>
            <person name="Mallez S."/>
            <person name="Zhang Y."/>
            <person name="Obille A."/>
            <person name="Becker A."/>
            <person name="Abrahante J.E."/>
            <person name="Garbe J."/>
            <person name="Badalamenti J.P."/>
            <person name="Herman A."/>
            <person name="Mangelson H."/>
            <person name="Liachko I."/>
            <person name="Sullivan S."/>
            <person name="Sone E.D."/>
            <person name="Koren S."/>
            <person name="Silverstein K.A.T."/>
            <person name="Beckman K.B."/>
            <person name="Gohl D.M."/>
        </authorList>
    </citation>
    <scope>NUCLEOTIDE SEQUENCE</scope>
    <source>
        <strain evidence="1">Duluth1</strain>
        <tissue evidence="1">Whole animal</tissue>
    </source>
</reference>
<reference evidence="1" key="2">
    <citation type="submission" date="2020-11" db="EMBL/GenBank/DDBJ databases">
        <authorList>
            <person name="McCartney M.A."/>
            <person name="Auch B."/>
            <person name="Kono T."/>
            <person name="Mallez S."/>
            <person name="Becker A."/>
            <person name="Gohl D.M."/>
            <person name="Silverstein K.A.T."/>
            <person name="Koren S."/>
            <person name="Bechman K.B."/>
            <person name="Herman A."/>
            <person name="Abrahante J.E."/>
            <person name="Garbe J."/>
        </authorList>
    </citation>
    <scope>NUCLEOTIDE SEQUENCE</scope>
    <source>
        <strain evidence="1">Duluth1</strain>
        <tissue evidence="1">Whole animal</tissue>
    </source>
</reference>
<proteinExistence type="predicted"/>
<sequence length="94" mass="10561">MSFSCTFSVSGNILATNPRGHSSKNRISCSLVEHPRVPSNEILHYDLVLTPALTWWSGWRSHRPGWSWQNLDSRALSLVWKHLLSQLHGAGPSV</sequence>
<evidence type="ECO:0000313" key="1">
    <source>
        <dbReference type="EMBL" id="KAH3896346.1"/>
    </source>
</evidence>
<accession>A0A9D4NKE3</accession>
<keyword evidence="2" id="KW-1185">Reference proteome</keyword>